<proteinExistence type="predicted"/>
<dbReference type="RefSeq" id="WP_189129637.1">
    <property type="nucleotide sequence ID" value="NZ_BMMS01000001.1"/>
</dbReference>
<dbReference type="EMBL" id="BMMS01000001">
    <property type="protein sequence ID" value="GGO80836.1"/>
    <property type="molecule type" value="Genomic_DNA"/>
</dbReference>
<keyword evidence="1" id="KW-0472">Membrane</keyword>
<feature type="transmembrane region" description="Helical" evidence="1">
    <location>
        <begin position="23"/>
        <end position="43"/>
    </location>
</feature>
<accession>A0A917ZDK9</accession>
<keyword evidence="1" id="KW-1133">Transmembrane helix</keyword>
<name>A0A917ZDK9_9ACTN</name>
<reference evidence="2" key="1">
    <citation type="journal article" date="2014" name="Int. J. Syst. Evol. Microbiol.">
        <title>Complete genome sequence of Corynebacterium casei LMG S-19264T (=DSM 44701T), isolated from a smear-ripened cheese.</title>
        <authorList>
            <consortium name="US DOE Joint Genome Institute (JGI-PGF)"/>
            <person name="Walter F."/>
            <person name="Albersmeier A."/>
            <person name="Kalinowski J."/>
            <person name="Ruckert C."/>
        </authorList>
    </citation>
    <scope>NUCLEOTIDE SEQUENCE</scope>
    <source>
        <strain evidence="2">CGMCC 4.7201</strain>
    </source>
</reference>
<keyword evidence="1" id="KW-0812">Transmembrane</keyword>
<comment type="caution">
    <text evidence="2">The sequence shown here is derived from an EMBL/GenBank/DDBJ whole genome shotgun (WGS) entry which is preliminary data.</text>
</comment>
<organism evidence="2 3">
    <name type="scientific">Wenjunlia tyrosinilytica</name>
    <dbReference type="NCBI Taxonomy" id="1544741"/>
    <lineage>
        <taxon>Bacteria</taxon>
        <taxon>Bacillati</taxon>
        <taxon>Actinomycetota</taxon>
        <taxon>Actinomycetes</taxon>
        <taxon>Kitasatosporales</taxon>
        <taxon>Streptomycetaceae</taxon>
        <taxon>Wenjunlia</taxon>
    </lineage>
</organism>
<protein>
    <submittedName>
        <fullName evidence="2">Uncharacterized protein</fullName>
    </submittedName>
</protein>
<sequence>MPAVPSHLPELLAATSRGGPGVLLKWVIVIVIVGVVFLAWFLLRGYKDKD</sequence>
<keyword evidence="3" id="KW-1185">Reference proteome</keyword>
<dbReference type="AlphaFoldDB" id="A0A917ZDK9"/>
<dbReference type="Proteomes" id="UP000641932">
    <property type="component" value="Unassembled WGS sequence"/>
</dbReference>
<evidence type="ECO:0000313" key="2">
    <source>
        <dbReference type="EMBL" id="GGO80836.1"/>
    </source>
</evidence>
<gene>
    <name evidence="2" type="ORF">GCM10012280_03680</name>
</gene>
<evidence type="ECO:0000256" key="1">
    <source>
        <dbReference type="SAM" id="Phobius"/>
    </source>
</evidence>
<evidence type="ECO:0000313" key="3">
    <source>
        <dbReference type="Proteomes" id="UP000641932"/>
    </source>
</evidence>
<reference evidence="2" key="2">
    <citation type="submission" date="2020-09" db="EMBL/GenBank/DDBJ databases">
        <authorList>
            <person name="Sun Q."/>
            <person name="Zhou Y."/>
        </authorList>
    </citation>
    <scope>NUCLEOTIDE SEQUENCE</scope>
    <source>
        <strain evidence="2">CGMCC 4.7201</strain>
    </source>
</reference>